<gene>
    <name evidence="1" type="ORF">SSX86_023026</name>
</gene>
<evidence type="ECO:0000313" key="1">
    <source>
        <dbReference type="EMBL" id="KAK9058186.1"/>
    </source>
</evidence>
<keyword evidence="2" id="KW-1185">Reference proteome</keyword>
<reference evidence="1 2" key="1">
    <citation type="submission" date="2024-04" db="EMBL/GenBank/DDBJ databases">
        <title>The reference genome of an endangered Asteraceae, Deinandra increscens subsp. villosa, native to the Central Coast of California.</title>
        <authorList>
            <person name="Guilliams M."/>
            <person name="Hasenstab-Lehman K."/>
            <person name="Meyer R."/>
            <person name="Mcevoy S."/>
        </authorList>
    </citation>
    <scope>NUCLEOTIDE SEQUENCE [LARGE SCALE GENOMIC DNA]</scope>
    <source>
        <tissue evidence="1">Leaf</tissue>
    </source>
</reference>
<organism evidence="1 2">
    <name type="scientific">Deinandra increscens subsp. villosa</name>
    <dbReference type="NCBI Taxonomy" id="3103831"/>
    <lineage>
        <taxon>Eukaryota</taxon>
        <taxon>Viridiplantae</taxon>
        <taxon>Streptophyta</taxon>
        <taxon>Embryophyta</taxon>
        <taxon>Tracheophyta</taxon>
        <taxon>Spermatophyta</taxon>
        <taxon>Magnoliopsida</taxon>
        <taxon>eudicotyledons</taxon>
        <taxon>Gunneridae</taxon>
        <taxon>Pentapetalae</taxon>
        <taxon>asterids</taxon>
        <taxon>campanulids</taxon>
        <taxon>Asterales</taxon>
        <taxon>Asteraceae</taxon>
        <taxon>Asteroideae</taxon>
        <taxon>Heliantheae alliance</taxon>
        <taxon>Madieae</taxon>
        <taxon>Madiinae</taxon>
        <taxon>Deinandra</taxon>
    </lineage>
</organism>
<proteinExistence type="predicted"/>
<comment type="caution">
    <text evidence="1">The sequence shown here is derived from an EMBL/GenBank/DDBJ whole genome shotgun (WGS) entry which is preliminary data.</text>
</comment>
<dbReference type="Proteomes" id="UP001408789">
    <property type="component" value="Unassembled WGS sequence"/>
</dbReference>
<dbReference type="AlphaFoldDB" id="A0AAP0GQV4"/>
<dbReference type="EMBL" id="JBCNJP010000023">
    <property type="protein sequence ID" value="KAK9058186.1"/>
    <property type="molecule type" value="Genomic_DNA"/>
</dbReference>
<evidence type="ECO:0000313" key="2">
    <source>
        <dbReference type="Proteomes" id="UP001408789"/>
    </source>
</evidence>
<dbReference type="PANTHER" id="PTHR47481">
    <property type="match status" value="1"/>
</dbReference>
<protein>
    <submittedName>
        <fullName evidence="1">Uncharacterized protein</fullName>
    </submittedName>
</protein>
<name>A0AAP0GQV4_9ASTR</name>
<sequence length="132" mass="15011">MDKIHPDLTVTNIKNFIPLTLDNDQSTYTSWVELFRIHCRAFQCSDHLETDKPPVSAAGDKPATSTADKELWDRTDVIVLQWIYGTICKHLYTTIIKLDSTAILYGRLSNTFLVTTRMQGLSTFKINSQTLS</sequence>
<accession>A0AAP0GQV4</accession>
<dbReference type="PANTHER" id="PTHR47481:SF38">
    <property type="entry name" value="POU DOMAIN, CLASS 4, TRANSCRIPTION FACTOR 1-LIKE"/>
    <property type="match status" value="1"/>
</dbReference>